<reference evidence="1 2" key="1">
    <citation type="journal article" date="2011" name="J. Bacteriol.">
        <title>Whole-genome shotgun sequencing of the sulfur-oxidizing chemoautotroph Tetrathiobacter kashmirensis.</title>
        <authorList>
            <person name="Ghosh W."/>
            <person name="George A."/>
            <person name="Agarwal A."/>
            <person name="Raj P."/>
            <person name="Alam M."/>
            <person name="Pyne P."/>
            <person name="Das Gupta S.K."/>
        </authorList>
    </citation>
    <scope>NUCLEOTIDE SEQUENCE [LARGE SCALE GENOMIC DNA]</scope>
    <source>
        <strain evidence="1 2">WT001</strain>
    </source>
</reference>
<gene>
    <name evidence="1" type="ordered locus">TKWG_13355</name>
</gene>
<keyword evidence="2" id="KW-1185">Reference proteome</keyword>
<dbReference type="EMBL" id="CP003555">
    <property type="protein sequence ID" value="AFK62789.1"/>
    <property type="molecule type" value="Genomic_DNA"/>
</dbReference>
<dbReference type="Proteomes" id="UP000005267">
    <property type="component" value="Chromosome"/>
</dbReference>
<evidence type="ECO:0000313" key="1">
    <source>
        <dbReference type="EMBL" id="AFK62789.1"/>
    </source>
</evidence>
<dbReference type="HOGENOM" id="CLU_2730940_0_0_4"/>
<proteinExistence type="predicted"/>
<accession>I3UCQ1</accession>
<dbReference type="KEGG" id="aka:TKWG_13355"/>
<evidence type="ECO:0000313" key="2">
    <source>
        <dbReference type="Proteomes" id="UP000005267"/>
    </source>
</evidence>
<protein>
    <submittedName>
        <fullName evidence="1">Uncharacterized protein</fullName>
    </submittedName>
</protein>
<sequence length="71" mass="7773">MPSKIVQIAVSSPYEGSRIHLFFALAEDGTVWKRLEHLSDSSEGKWIQIPALPDGISDEAFNDFVSNPIGG</sequence>
<dbReference type="STRING" id="1036672.TKWG_13355"/>
<name>I3UCQ1_ADVKW</name>
<dbReference type="AlphaFoldDB" id="I3UCQ1"/>
<organism evidence="1 2">
    <name type="scientific">Advenella kashmirensis (strain DSM 17095 / LMG 22695 / WT001)</name>
    <name type="common">Tetrathiobacter kashmirensis</name>
    <dbReference type="NCBI Taxonomy" id="1036672"/>
    <lineage>
        <taxon>Bacteria</taxon>
        <taxon>Pseudomonadati</taxon>
        <taxon>Pseudomonadota</taxon>
        <taxon>Betaproteobacteria</taxon>
        <taxon>Burkholderiales</taxon>
        <taxon>Alcaligenaceae</taxon>
    </lineage>
</organism>
<reference evidence="2" key="2">
    <citation type="journal article" date="2013" name="PLoS ONE">
        <title>Genome implosion elicits host-confinement in Alcaligenaceae: evidence from the comparative genomics of Tetrathiobacter kashmirensis, a pathogen in the making.</title>
        <authorList>
            <person name="Ghosh W."/>
            <person name="Alam M."/>
            <person name="Roy C."/>
            <person name="Pyne P."/>
            <person name="George A."/>
            <person name="Chakraborty R."/>
            <person name="Majumder S."/>
            <person name="Agarwal A."/>
            <person name="Chakraborty S."/>
            <person name="Majumdar S."/>
            <person name="Gupta S.K."/>
        </authorList>
    </citation>
    <scope>NUCLEOTIDE SEQUENCE [LARGE SCALE GENOMIC DNA]</scope>
    <source>
        <strain evidence="2">WT001</strain>
    </source>
</reference>